<comment type="caution">
    <text evidence="2">The sequence shown here is derived from an EMBL/GenBank/DDBJ whole genome shotgun (WGS) entry which is preliminary data.</text>
</comment>
<organism evidence="2 3">
    <name type="scientific">Penicillium diatomitis</name>
    <dbReference type="NCBI Taxonomy" id="2819901"/>
    <lineage>
        <taxon>Eukaryota</taxon>
        <taxon>Fungi</taxon>
        <taxon>Dikarya</taxon>
        <taxon>Ascomycota</taxon>
        <taxon>Pezizomycotina</taxon>
        <taxon>Eurotiomycetes</taxon>
        <taxon>Eurotiomycetidae</taxon>
        <taxon>Eurotiales</taxon>
        <taxon>Aspergillaceae</taxon>
        <taxon>Penicillium</taxon>
    </lineage>
</organism>
<protein>
    <submittedName>
        <fullName evidence="2">Uncharacterized protein</fullName>
    </submittedName>
</protein>
<evidence type="ECO:0000313" key="3">
    <source>
        <dbReference type="Proteomes" id="UP001148312"/>
    </source>
</evidence>
<feature type="compositionally biased region" description="Polar residues" evidence="1">
    <location>
        <begin position="1"/>
        <end position="10"/>
    </location>
</feature>
<evidence type="ECO:0000256" key="1">
    <source>
        <dbReference type="SAM" id="MobiDB-lite"/>
    </source>
</evidence>
<gene>
    <name evidence="2" type="ORF">N7539_001803</name>
</gene>
<proteinExistence type="predicted"/>
<reference evidence="2" key="2">
    <citation type="journal article" date="2023" name="IMA Fungus">
        <title>Comparative genomic study of the Penicillium genus elucidates a diverse pangenome and 15 lateral gene transfer events.</title>
        <authorList>
            <person name="Petersen C."/>
            <person name="Sorensen T."/>
            <person name="Nielsen M.R."/>
            <person name="Sondergaard T.E."/>
            <person name="Sorensen J.L."/>
            <person name="Fitzpatrick D.A."/>
            <person name="Frisvad J.C."/>
            <person name="Nielsen K.L."/>
        </authorList>
    </citation>
    <scope>NUCLEOTIDE SEQUENCE</scope>
    <source>
        <strain evidence="2">IBT 30728</strain>
    </source>
</reference>
<reference evidence="2" key="1">
    <citation type="submission" date="2022-12" db="EMBL/GenBank/DDBJ databases">
        <authorList>
            <person name="Petersen C."/>
        </authorList>
    </citation>
    <scope>NUCLEOTIDE SEQUENCE</scope>
    <source>
        <strain evidence="2">IBT 30728</strain>
    </source>
</reference>
<dbReference type="EMBL" id="JAPWDQ010000002">
    <property type="protein sequence ID" value="KAJ5493057.1"/>
    <property type="molecule type" value="Genomic_DNA"/>
</dbReference>
<name>A0A9X0C011_9EURO</name>
<accession>A0A9X0C011</accession>
<keyword evidence="3" id="KW-1185">Reference proteome</keyword>
<dbReference type="GeneID" id="81621655"/>
<sequence length="260" mass="29625">MNRSYLSSTDGAGDGIDNPRGESSFFQITDSIQNYHREQATGARLLAWILDPQLACPISISAYSWGHIQNTEWDMNEQPDELPSVYSGSNFLPVDLPGMQRSRTAANPYQSLAIFKYPPSQPFNSCRWIGRIGKGVIFLEDISRPEKLGYPFMSEMTKAIYERHFELGTLRYVVISHVANSVTRGFIIGVLQHSNNQNPQVWEADTPEFQILLGTPLGKVIAYLMLNAFPRGSRRIARIALWFDDKSWPHLRFDIVRIQR</sequence>
<evidence type="ECO:0000313" key="2">
    <source>
        <dbReference type="EMBL" id="KAJ5493057.1"/>
    </source>
</evidence>
<feature type="region of interest" description="Disordered" evidence="1">
    <location>
        <begin position="1"/>
        <end position="22"/>
    </location>
</feature>
<dbReference type="RefSeq" id="XP_056793437.1">
    <property type="nucleotide sequence ID" value="XM_056931406.1"/>
</dbReference>
<dbReference type="Proteomes" id="UP001148312">
    <property type="component" value="Unassembled WGS sequence"/>
</dbReference>
<dbReference type="AlphaFoldDB" id="A0A9X0C011"/>